<protein>
    <recommendedName>
        <fullName evidence="3">Outer membrane protein beta-barrel domain-containing protein</fullName>
    </recommendedName>
</protein>
<name>A0ABS3BUB4_9BACT</name>
<evidence type="ECO:0008006" key="3">
    <source>
        <dbReference type="Google" id="ProtNLM"/>
    </source>
</evidence>
<sequence length="208" mass="23232">MKITPPPHKTRSKLRLKGILFVILSFIFAEQLFGQTTPKKTESKAEVFTAKNSAFAEFWGNSGGYSLNYGRIFYQKNALKLAASAGFSLLFESEDEPLHSGYIVPAFTAELSSFYGKSKHNLELGLGFNTSHQKSYAFDEDFPNNIRETPYWHKSLVPRLGYRYQKPTGGLFFRASYTPSVAFSSIEDSEDGNSFVPFGIGVSIGISF</sequence>
<accession>A0ABS3BUB4</accession>
<gene>
    <name evidence="1" type="ORF">J0A67_18565</name>
</gene>
<comment type="caution">
    <text evidence="1">The sequence shown here is derived from an EMBL/GenBank/DDBJ whole genome shotgun (WGS) entry which is preliminary data.</text>
</comment>
<evidence type="ECO:0000313" key="2">
    <source>
        <dbReference type="Proteomes" id="UP000664698"/>
    </source>
</evidence>
<reference evidence="1 2" key="1">
    <citation type="submission" date="2021-03" db="EMBL/GenBank/DDBJ databases">
        <title>novel species isolated from a fishpond in China.</title>
        <authorList>
            <person name="Lu H."/>
            <person name="Cai Z."/>
        </authorList>
    </citation>
    <scope>NUCLEOTIDE SEQUENCE [LARGE SCALE GENOMIC DNA]</scope>
    <source>
        <strain evidence="1 2">JCM 31546</strain>
    </source>
</reference>
<dbReference type="EMBL" id="JAFKCW010000004">
    <property type="protein sequence ID" value="MBN7802888.1"/>
    <property type="molecule type" value="Genomic_DNA"/>
</dbReference>
<dbReference type="RefSeq" id="WP_206570892.1">
    <property type="nucleotide sequence ID" value="NZ_JAFKCW010000004.1"/>
</dbReference>
<keyword evidence="2" id="KW-1185">Reference proteome</keyword>
<evidence type="ECO:0000313" key="1">
    <source>
        <dbReference type="EMBL" id="MBN7802888.1"/>
    </source>
</evidence>
<dbReference type="Proteomes" id="UP000664698">
    <property type="component" value="Unassembled WGS sequence"/>
</dbReference>
<proteinExistence type="predicted"/>
<organism evidence="1 2">
    <name type="scientific">Algoriphagus aestuariicola</name>
    <dbReference type="NCBI Taxonomy" id="1852016"/>
    <lineage>
        <taxon>Bacteria</taxon>
        <taxon>Pseudomonadati</taxon>
        <taxon>Bacteroidota</taxon>
        <taxon>Cytophagia</taxon>
        <taxon>Cytophagales</taxon>
        <taxon>Cyclobacteriaceae</taxon>
        <taxon>Algoriphagus</taxon>
    </lineage>
</organism>